<gene>
    <name evidence="7" type="ORF">QYS49_01515</name>
</gene>
<evidence type="ECO:0000256" key="3">
    <source>
        <dbReference type="ARBA" id="ARBA00022898"/>
    </source>
</evidence>
<dbReference type="RefSeq" id="WP_308350720.1">
    <property type="nucleotide sequence ID" value="NZ_CP129971.1"/>
</dbReference>
<dbReference type="Gene3D" id="3.40.640.10">
    <property type="entry name" value="Type I PLP-dependent aspartate aminotransferase-like (Major domain)"/>
    <property type="match status" value="1"/>
</dbReference>
<dbReference type="InterPro" id="IPR015422">
    <property type="entry name" value="PyrdxlP-dep_Trfase_small"/>
</dbReference>
<dbReference type="GO" id="GO:0006545">
    <property type="term" value="P:glycine biosynthetic process"/>
    <property type="evidence" value="ECO:0007669"/>
    <property type="project" value="TreeGrafter"/>
</dbReference>
<name>A0AA51REI9_9BACT</name>
<dbReference type="InterPro" id="IPR001597">
    <property type="entry name" value="ArAA_b-elim_lyase/Thr_aldolase"/>
</dbReference>
<dbReference type="InterPro" id="IPR023603">
    <property type="entry name" value="Low_specificity_L-TA-like"/>
</dbReference>
<organism evidence="7 8">
    <name type="scientific">Marivirga salinarum</name>
    <dbReference type="NCBI Taxonomy" id="3059078"/>
    <lineage>
        <taxon>Bacteria</taxon>
        <taxon>Pseudomonadati</taxon>
        <taxon>Bacteroidota</taxon>
        <taxon>Cytophagia</taxon>
        <taxon>Cytophagales</taxon>
        <taxon>Marivirgaceae</taxon>
        <taxon>Marivirga</taxon>
    </lineage>
</organism>
<dbReference type="SUPFAM" id="SSF53383">
    <property type="entry name" value="PLP-dependent transferases"/>
    <property type="match status" value="1"/>
</dbReference>
<keyword evidence="3" id="KW-0663">Pyridoxal phosphate</keyword>
<protein>
    <submittedName>
        <fullName evidence="7">GntG family PLP-dependent aldolase</fullName>
    </submittedName>
</protein>
<sequence>MIDLRSDTITQPTAGMKEAMMAAPVGDDVFGEDPTINALEQKAADYFGMESAIFCPSGTMTNQIAIRVHTAPHTEVICDAKSHIYLYEGGGIAYNSFASVRLLHGDRGRITAEMIQDNINNPDDVHAPISTLVSLENTMNKGGGCVYDFNEIEKISSLCKDKNLKLHLDGARLFNALVATDDDPKKYGKHFDTISICLSKGLGCPVGSLLLGDKATIKKARRVRKVLGGGMRQAGFLAAAGIYALDHHINRLNEDNDRAKTIANALDSLGFVDSVMPVETNIVIFKLANNALSVDFVEKLKQIGILAVPFGKHDVRFVTHLDFDDDMLDDMIKKLKAI</sequence>
<keyword evidence="4" id="KW-0456">Lyase</keyword>
<dbReference type="FunFam" id="3.40.640.10:FF:000030">
    <property type="entry name" value="Low-specificity L-threonine aldolase"/>
    <property type="match status" value="1"/>
</dbReference>
<evidence type="ECO:0000256" key="2">
    <source>
        <dbReference type="ARBA" id="ARBA00006966"/>
    </source>
</evidence>
<dbReference type="PIRSF" id="PIRSF017617">
    <property type="entry name" value="Thr_aldolase"/>
    <property type="match status" value="1"/>
</dbReference>
<keyword evidence="8" id="KW-1185">Reference proteome</keyword>
<dbReference type="Gene3D" id="3.90.1150.10">
    <property type="entry name" value="Aspartate Aminotransferase, domain 1"/>
    <property type="match status" value="1"/>
</dbReference>
<feature type="domain" description="Aromatic amino acid beta-eliminating lyase/threonine aldolase" evidence="6">
    <location>
        <begin position="3"/>
        <end position="288"/>
    </location>
</feature>
<dbReference type="InterPro" id="IPR015421">
    <property type="entry name" value="PyrdxlP-dep_Trfase_major"/>
</dbReference>
<dbReference type="InterPro" id="IPR015424">
    <property type="entry name" value="PyrdxlP-dep_Trfase"/>
</dbReference>
<dbReference type="PANTHER" id="PTHR48097">
    <property type="entry name" value="L-THREONINE ALDOLASE-RELATED"/>
    <property type="match status" value="1"/>
</dbReference>
<comment type="cofactor">
    <cofactor evidence="1">
        <name>pyridoxal 5'-phosphate</name>
        <dbReference type="ChEBI" id="CHEBI:597326"/>
    </cofactor>
</comment>
<dbReference type="GO" id="GO:0006567">
    <property type="term" value="P:L-threonine catabolic process"/>
    <property type="evidence" value="ECO:0007669"/>
    <property type="project" value="TreeGrafter"/>
</dbReference>
<proteinExistence type="inferred from homology"/>
<comment type="similarity">
    <text evidence="2">Belongs to the threonine aldolase family.</text>
</comment>
<evidence type="ECO:0000259" key="6">
    <source>
        <dbReference type="Pfam" id="PF01212"/>
    </source>
</evidence>
<dbReference type="NCBIfam" id="NF041359">
    <property type="entry name" value="GntG_guanitoxin"/>
    <property type="match status" value="1"/>
</dbReference>
<dbReference type="PANTHER" id="PTHR48097:SF9">
    <property type="entry name" value="L-THREONINE ALDOLASE"/>
    <property type="match status" value="1"/>
</dbReference>
<dbReference type="AlphaFoldDB" id="A0AA51REI9"/>
<dbReference type="GO" id="GO:0008732">
    <property type="term" value="F:L-allo-threonine aldolase activity"/>
    <property type="evidence" value="ECO:0007669"/>
    <property type="project" value="TreeGrafter"/>
</dbReference>
<evidence type="ECO:0000256" key="5">
    <source>
        <dbReference type="PIRSR" id="PIRSR017617-1"/>
    </source>
</evidence>
<dbReference type="Proteomes" id="UP001230496">
    <property type="component" value="Chromosome"/>
</dbReference>
<evidence type="ECO:0000256" key="1">
    <source>
        <dbReference type="ARBA" id="ARBA00001933"/>
    </source>
</evidence>
<evidence type="ECO:0000313" key="8">
    <source>
        <dbReference type="Proteomes" id="UP001230496"/>
    </source>
</evidence>
<accession>A0AA51REI9</accession>
<dbReference type="EMBL" id="CP129971">
    <property type="protein sequence ID" value="WMN12554.1"/>
    <property type="molecule type" value="Genomic_DNA"/>
</dbReference>
<reference evidence="7 8" key="1">
    <citation type="submission" date="2023-08" db="EMBL/GenBank/DDBJ databases">
        <title>Comparative genomics and taxonomic characterization of three novel marine species of genus Marivirga.</title>
        <authorList>
            <person name="Muhammad N."/>
            <person name="Kim S.-G."/>
        </authorList>
    </citation>
    <scope>NUCLEOTIDE SEQUENCE [LARGE SCALE GENOMIC DNA]</scope>
    <source>
        <strain evidence="7 8">BDSF4-3</strain>
    </source>
</reference>
<dbReference type="GO" id="GO:0005829">
    <property type="term" value="C:cytosol"/>
    <property type="evidence" value="ECO:0007669"/>
    <property type="project" value="TreeGrafter"/>
</dbReference>
<evidence type="ECO:0000313" key="7">
    <source>
        <dbReference type="EMBL" id="WMN12554.1"/>
    </source>
</evidence>
<dbReference type="KEGG" id="msaa:QYS49_01515"/>
<evidence type="ECO:0000256" key="4">
    <source>
        <dbReference type="ARBA" id="ARBA00023239"/>
    </source>
</evidence>
<feature type="modified residue" description="N6-(pyridoxal phosphate)lysine" evidence="5">
    <location>
        <position position="200"/>
    </location>
</feature>
<dbReference type="CDD" id="cd06502">
    <property type="entry name" value="TA_like"/>
    <property type="match status" value="1"/>
</dbReference>
<dbReference type="Pfam" id="PF01212">
    <property type="entry name" value="Beta_elim_lyase"/>
    <property type="match status" value="1"/>
</dbReference>